<dbReference type="Proteomes" id="UP000055590">
    <property type="component" value="Chromosome"/>
</dbReference>
<protein>
    <submittedName>
        <fullName evidence="1">Uncharacterized protein</fullName>
    </submittedName>
</protein>
<proteinExistence type="predicted"/>
<dbReference type="EMBL" id="CP012332">
    <property type="protein sequence ID" value="AKU90780.1"/>
    <property type="molecule type" value="Genomic_DNA"/>
</dbReference>
<sequence>MPTFEFKFRPVRVKIVALHEGQVVTKKTVWPVYKTVYSPTPTCPDEQCALEHLDL</sequence>
<keyword evidence="2" id="KW-1185">Reference proteome</keyword>
<reference evidence="1 2" key="1">
    <citation type="submission" date="2015-08" db="EMBL/GenBank/DDBJ databases">
        <authorList>
            <person name="Babu N.S."/>
            <person name="Beckwith C.J."/>
            <person name="Beseler K.G."/>
            <person name="Brison A."/>
            <person name="Carone J.V."/>
            <person name="Caskin T.P."/>
            <person name="Diamond M."/>
            <person name="Durham M.E."/>
            <person name="Foxe J.M."/>
            <person name="Go M."/>
            <person name="Henderson B.A."/>
            <person name="Jones I.B."/>
            <person name="McGettigan J.A."/>
            <person name="Micheletti S.J."/>
            <person name="Nasrallah M.E."/>
            <person name="Ortiz D."/>
            <person name="Piller C.R."/>
            <person name="Privatt S.R."/>
            <person name="Schneider S.L."/>
            <person name="Sharp S."/>
            <person name="Smith T.C."/>
            <person name="Stanton J.D."/>
            <person name="Ullery H.E."/>
            <person name="Wilson R.J."/>
            <person name="Serrano M.G."/>
            <person name="Buck G."/>
            <person name="Lee V."/>
            <person name="Wang Y."/>
            <person name="Carvalho R."/>
            <person name="Voegtly L."/>
            <person name="Shi R."/>
            <person name="Duckworth R."/>
            <person name="Johnson A."/>
            <person name="Loviza R."/>
            <person name="Walstead R."/>
            <person name="Shah Z."/>
            <person name="Kiflezghi M."/>
            <person name="Wade K."/>
            <person name="Ball S.L."/>
            <person name="Bradley K.W."/>
            <person name="Asai D.J."/>
            <person name="Bowman C.A."/>
            <person name="Russell D.A."/>
            <person name="Pope W.H."/>
            <person name="Jacobs-Sera D."/>
            <person name="Hendrix R.W."/>
            <person name="Hatfull G.F."/>
        </authorList>
    </citation>
    <scope>NUCLEOTIDE SEQUENCE [LARGE SCALE GENOMIC DNA]</scope>
    <source>
        <strain evidence="1 2">DSM 27710</strain>
    </source>
</reference>
<accession>A0A0K1PB84</accession>
<dbReference type="AlphaFoldDB" id="A0A0K1PB84"/>
<gene>
    <name evidence="1" type="ORF">AKJ08_1167</name>
</gene>
<evidence type="ECO:0000313" key="1">
    <source>
        <dbReference type="EMBL" id="AKU90780.1"/>
    </source>
</evidence>
<organism evidence="1 2">
    <name type="scientific">Vulgatibacter incomptus</name>
    <dbReference type="NCBI Taxonomy" id="1391653"/>
    <lineage>
        <taxon>Bacteria</taxon>
        <taxon>Pseudomonadati</taxon>
        <taxon>Myxococcota</taxon>
        <taxon>Myxococcia</taxon>
        <taxon>Myxococcales</taxon>
        <taxon>Cystobacterineae</taxon>
        <taxon>Vulgatibacteraceae</taxon>
        <taxon>Vulgatibacter</taxon>
    </lineage>
</organism>
<dbReference type="KEGG" id="vin:AKJ08_1167"/>
<evidence type="ECO:0000313" key="2">
    <source>
        <dbReference type="Proteomes" id="UP000055590"/>
    </source>
</evidence>
<name>A0A0K1PB84_9BACT</name>